<evidence type="ECO:0000256" key="1">
    <source>
        <dbReference type="ARBA" id="ARBA00000085"/>
    </source>
</evidence>
<organism evidence="12 13">
    <name type="scientific">Catenulispora subtropica</name>
    <dbReference type="NCBI Taxonomy" id="450798"/>
    <lineage>
        <taxon>Bacteria</taxon>
        <taxon>Bacillati</taxon>
        <taxon>Actinomycetota</taxon>
        <taxon>Actinomycetes</taxon>
        <taxon>Catenulisporales</taxon>
        <taxon>Catenulisporaceae</taxon>
        <taxon>Catenulispora</taxon>
    </lineage>
</organism>
<proteinExistence type="predicted"/>
<dbReference type="Gene3D" id="1.20.5.1930">
    <property type="match status" value="1"/>
</dbReference>
<feature type="domain" description="Signal transduction histidine kinase subgroup 3 dimerisation and phosphoacceptor" evidence="11">
    <location>
        <begin position="180"/>
        <end position="244"/>
    </location>
</feature>
<accession>A0ABN2RKM5</accession>
<protein>
    <recommendedName>
        <fullName evidence="2">histidine kinase</fullName>
        <ecNumber evidence="2">2.7.13.3</ecNumber>
    </recommendedName>
</protein>
<dbReference type="Gene3D" id="3.30.565.10">
    <property type="entry name" value="Histidine kinase-like ATPase, C-terminal domain"/>
    <property type="match status" value="1"/>
</dbReference>
<dbReference type="Pfam" id="PF07730">
    <property type="entry name" value="HisKA_3"/>
    <property type="match status" value="1"/>
</dbReference>
<dbReference type="InterPro" id="IPR011712">
    <property type="entry name" value="Sig_transdc_His_kin_sub3_dim/P"/>
</dbReference>
<evidence type="ECO:0000256" key="7">
    <source>
        <dbReference type="ARBA" id="ARBA00022840"/>
    </source>
</evidence>
<keyword evidence="3" id="KW-0597">Phosphoprotein</keyword>
<evidence type="ECO:0000256" key="4">
    <source>
        <dbReference type="ARBA" id="ARBA00022679"/>
    </source>
</evidence>
<dbReference type="Proteomes" id="UP001499854">
    <property type="component" value="Unassembled WGS sequence"/>
</dbReference>
<keyword evidence="10" id="KW-1133">Transmembrane helix</keyword>
<name>A0ABN2RKM5_9ACTN</name>
<dbReference type="InterPro" id="IPR050482">
    <property type="entry name" value="Sensor_HK_TwoCompSys"/>
</dbReference>
<feature type="compositionally biased region" description="Acidic residues" evidence="9">
    <location>
        <begin position="389"/>
        <end position="417"/>
    </location>
</feature>
<reference evidence="12 13" key="1">
    <citation type="journal article" date="2019" name="Int. J. Syst. Evol. Microbiol.">
        <title>The Global Catalogue of Microorganisms (GCM) 10K type strain sequencing project: providing services to taxonomists for standard genome sequencing and annotation.</title>
        <authorList>
            <consortium name="The Broad Institute Genomics Platform"/>
            <consortium name="The Broad Institute Genome Sequencing Center for Infectious Disease"/>
            <person name="Wu L."/>
            <person name="Ma J."/>
        </authorList>
    </citation>
    <scope>NUCLEOTIDE SEQUENCE [LARGE SCALE GENOMIC DNA]</scope>
    <source>
        <strain evidence="12 13">JCM 16013</strain>
    </source>
</reference>
<evidence type="ECO:0000256" key="3">
    <source>
        <dbReference type="ARBA" id="ARBA00022553"/>
    </source>
</evidence>
<feature type="transmembrane region" description="Helical" evidence="10">
    <location>
        <begin position="70"/>
        <end position="97"/>
    </location>
</feature>
<dbReference type="PANTHER" id="PTHR24421">
    <property type="entry name" value="NITRATE/NITRITE SENSOR PROTEIN NARX-RELATED"/>
    <property type="match status" value="1"/>
</dbReference>
<evidence type="ECO:0000313" key="13">
    <source>
        <dbReference type="Proteomes" id="UP001499854"/>
    </source>
</evidence>
<keyword evidence="5" id="KW-0547">Nucleotide-binding</keyword>
<dbReference type="EMBL" id="BAAAQM010000016">
    <property type="protein sequence ID" value="GAA1970755.1"/>
    <property type="molecule type" value="Genomic_DNA"/>
</dbReference>
<dbReference type="InterPro" id="IPR036890">
    <property type="entry name" value="HATPase_C_sf"/>
</dbReference>
<evidence type="ECO:0000256" key="5">
    <source>
        <dbReference type="ARBA" id="ARBA00022741"/>
    </source>
</evidence>
<keyword evidence="4" id="KW-0808">Transferase</keyword>
<comment type="catalytic activity">
    <reaction evidence="1">
        <text>ATP + protein L-histidine = ADP + protein N-phospho-L-histidine.</text>
        <dbReference type="EC" id="2.7.13.3"/>
    </reaction>
</comment>
<evidence type="ECO:0000256" key="8">
    <source>
        <dbReference type="ARBA" id="ARBA00023012"/>
    </source>
</evidence>
<evidence type="ECO:0000256" key="6">
    <source>
        <dbReference type="ARBA" id="ARBA00022777"/>
    </source>
</evidence>
<dbReference type="SUPFAM" id="SSF55874">
    <property type="entry name" value="ATPase domain of HSP90 chaperone/DNA topoisomerase II/histidine kinase"/>
    <property type="match status" value="1"/>
</dbReference>
<keyword evidence="10" id="KW-0472">Membrane</keyword>
<evidence type="ECO:0000256" key="2">
    <source>
        <dbReference type="ARBA" id="ARBA00012438"/>
    </source>
</evidence>
<keyword evidence="6" id="KW-0418">Kinase</keyword>
<evidence type="ECO:0000259" key="11">
    <source>
        <dbReference type="Pfam" id="PF07730"/>
    </source>
</evidence>
<dbReference type="EC" id="2.7.13.3" evidence="2"/>
<feature type="transmembrane region" description="Helical" evidence="10">
    <location>
        <begin position="44"/>
        <end position="63"/>
    </location>
</feature>
<comment type="caution">
    <text evidence="12">The sequence shown here is derived from an EMBL/GenBank/DDBJ whole genome shotgun (WGS) entry which is preliminary data.</text>
</comment>
<feature type="compositionally biased region" description="Low complexity" evidence="9">
    <location>
        <begin position="446"/>
        <end position="464"/>
    </location>
</feature>
<gene>
    <name evidence="12" type="ORF">GCM10009838_32430</name>
</gene>
<keyword evidence="13" id="KW-1185">Reference proteome</keyword>
<evidence type="ECO:0000313" key="12">
    <source>
        <dbReference type="EMBL" id="GAA1970755.1"/>
    </source>
</evidence>
<dbReference type="CDD" id="cd16917">
    <property type="entry name" value="HATPase_UhpB-NarQ-NarX-like"/>
    <property type="match status" value="1"/>
</dbReference>
<keyword evidence="8" id="KW-0902">Two-component regulatory system</keyword>
<keyword evidence="7" id="KW-0067">ATP-binding</keyword>
<evidence type="ECO:0000256" key="9">
    <source>
        <dbReference type="SAM" id="MobiDB-lite"/>
    </source>
</evidence>
<dbReference type="PANTHER" id="PTHR24421:SF10">
    <property type="entry name" value="NITRATE_NITRITE SENSOR PROTEIN NARQ"/>
    <property type="match status" value="1"/>
</dbReference>
<feature type="region of interest" description="Disordered" evidence="9">
    <location>
        <begin position="389"/>
        <end position="464"/>
    </location>
</feature>
<sequence length="464" mass="49017">MPPTYSEGVKSPAWLPRARDIAVITLGLLEAATDLVQHWNGHEVFPGVWQTSLALVGAVALWWRRTRPELVTVLAMLLCLIGQVEVPLTMMVFALAVHRRDRVMWSMTAVSGAVILAEDTVKRGYVAVGDSVMTTLFVAVVALSGAYVGARHDRLVALQERAERAEAEQEARAEAARLAERTRIAREMHDVLAHRISLIALHAGGLEITERPKPEMTRQTAGLIRETARSALEDLRDVLGVLASGDTSAPLAPQPRFADIAGLVERSATAGVPVVLVPNSSLGLDANVPETVGRAAYRVVQEALTNIHKYAASASATVRLAGAPGIGLEVRVENLAPRTPVIPLPGSGSGLAGLRERVEVAGGSFEAGPTLHGGFRVLAWLPWAEAAAEAEDSDADADLDLDLDPDLDPDPDLDLDTDTCGKPSAAPISPVRAAPNPERDDDMTGAPAVPDTVPVPVPAATAAA</sequence>
<keyword evidence="10" id="KW-0812">Transmembrane</keyword>
<evidence type="ECO:0000256" key="10">
    <source>
        <dbReference type="SAM" id="Phobius"/>
    </source>
</evidence>